<name>A0A9P8Q521_WICPI</name>
<keyword evidence="4" id="KW-1185">Reference proteome</keyword>
<dbReference type="EMBL" id="JAEUBG010003286">
    <property type="protein sequence ID" value="KAH3683004.1"/>
    <property type="molecule type" value="Genomic_DNA"/>
</dbReference>
<comment type="caution">
    <text evidence="3">The sequence shown here is derived from an EMBL/GenBank/DDBJ whole genome shotgun (WGS) entry which is preliminary data.</text>
</comment>
<organism evidence="3 4">
    <name type="scientific">Wickerhamomyces pijperi</name>
    <name type="common">Yeast</name>
    <name type="synonym">Pichia pijperi</name>
    <dbReference type="NCBI Taxonomy" id="599730"/>
    <lineage>
        <taxon>Eukaryota</taxon>
        <taxon>Fungi</taxon>
        <taxon>Dikarya</taxon>
        <taxon>Ascomycota</taxon>
        <taxon>Saccharomycotina</taxon>
        <taxon>Saccharomycetes</taxon>
        <taxon>Phaffomycetales</taxon>
        <taxon>Wickerhamomycetaceae</taxon>
        <taxon>Wickerhamomyces</taxon>
    </lineage>
</organism>
<feature type="transmembrane region" description="Helical" evidence="2">
    <location>
        <begin position="169"/>
        <end position="191"/>
    </location>
</feature>
<proteinExistence type="predicted"/>
<evidence type="ECO:0000313" key="4">
    <source>
        <dbReference type="Proteomes" id="UP000774326"/>
    </source>
</evidence>
<keyword evidence="2" id="KW-0812">Transmembrane</keyword>
<feature type="transmembrane region" description="Helical" evidence="2">
    <location>
        <begin position="223"/>
        <end position="245"/>
    </location>
</feature>
<dbReference type="Proteomes" id="UP000774326">
    <property type="component" value="Unassembled WGS sequence"/>
</dbReference>
<keyword evidence="2" id="KW-1133">Transmembrane helix</keyword>
<feature type="region of interest" description="Disordered" evidence="1">
    <location>
        <begin position="1"/>
        <end position="88"/>
    </location>
</feature>
<feature type="transmembrane region" description="Helical" evidence="2">
    <location>
        <begin position="315"/>
        <end position="331"/>
    </location>
</feature>
<feature type="compositionally biased region" description="Acidic residues" evidence="1">
    <location>
        <begin position="1"/>
        <end position="60"/>
    </location>
</feature>
<evidence type="ECO:0000256" key="2">
    <source>
        <dbReference type="SAM" id="Phobius"/>
    </source>
</evidence>
<sequence>EIEADGEPEQEIEADGEPQQEIEADGEPEQEIEADGEPEQEIDADGEPEQEIDADGEPEQEQEHEHEQEQEGLNQDERQNQARGEGGEQEGGIFRELYKWARKFAHDRPFAAALASIHLIDIITSLCLFIAPLARHTYGAPIVKAIKYLADYSFIILRMVPSFRRRFRVGFVQFFLLSLVRILSSCLVPLLDFAEKFQHHFRSVKLTSTVDLSELQLLTTTKLVNQVSIGLCVISVVILLILLVANCRTQIPPNAQGQENNAQNAADVEAGNAIPMENIEQNPNEDEERGPAPIVVPNPLREAIMAERYNLSTKLVTRVLDLGLLITYLLTAGELSVDNPQPFWLIAVALSLSFVGSMISLIIFLVFLGNEYCTFE</sequence>
<evidence type="ECO:0000256" key="1">
    <source>
        <dbReference type="SAM" id="MobiDB-lite"/>
    </source>
</evidence>
<feature type="compositionally biased region" description="Basic and acidic residues" evidence="1">
    <location>
        <begin position="61"/>
        <end position="80"/>
    </location>
</feature>
<reference evidence="3" key="1">
    <citation type="journal article" date="2021" name="Open Biol.">
        <title>Shared evolutionary footprints suggest mitochondrial oxidative damage underlies multiple complex I losses in fungi.</title>
        <authorList>
            <person name="Schikora-Tamarit M.A."/>
            <person name="Marcet-Houben M."/>
            <person name="Nosek J."/>
            <person name="Gabaldon T."/>
        </authorList>
    </citation>
    <scope>NUCLEOTIDE SEQUENCE</scope>
    <source>
        <strain evidence="3">CBS2887</strain>
    </source>
</reference>
<accession>A0A9P8Q521</accession>
<feature type="transmembrane region" description="Helical" evidence="2">
    <location>
        <begin position="343"/>
        <end position="368"/>
    </location>
</feature>
<feature type="non-terminal residue" evidence="3">
    <location>
        <position position="1"/>
    </location>
</feature>
<protein>
    <submittedName>
        <fullName evidence="3">Uncharacterized protein</fullName>
    </submittedName>
</protein>
<feature type="transmembrane region" description="Helical" evidence="2">
    <location>
        <begin position="110"/>
        <end position="132"/>
    </location>
</feature>
<keyword evidence="2" id="KW-0472">Membrane</keyword>
<dbReference type="AlphaFoldDB" id="A0A9P8Q521"/>
<reference evidence="3" key="2">
    <citation type="submission" date="2021-01" db="EMBL/GenBank/DDBJ databases">
        <authorList>
            <person name="Schikora-Tamarit M.A."/>
        </authorList>
    </citation>
    <scope>NUCLEOTIDE SEQUENCE</scope>
    <source>
        <strain evidence="3">CBS2887</strain>
    </source>
</reference>
<evidence type="ECO:0000313" key="3">
    <source>
        <dbReference type="EMBL" id="KAH3683004.1"/>
    </source>
</evidence>
<gene>
    <name evidence="3" type="ORF">WICPIJ_006027</name>
</gene>